<dbReference type="Proteomes" id="UP001157974">
    <property type="component" value="Unassembled WGS sequence"/>
</dbReference>
<sequence>MTVVLRAEDYEYIAEGSAHLIAAYHGPESSVLTGKVLRIALEDSAEAGDSEEQFIRSVMMPLVGGKYADPGTPVPCTREFLEALEKRVEPVRKHGKVAHAIDKERPSVLLKKNFSASFGAGSWCLELKPKYYLTARSRLLPPELSEKYRTAFFEMLFDRGAVGAYNPADLLSGDRVRIARAVRELWENGHKWLKVFKDGKAFSSRADIEAQIPSAILLEEGILAMEMNKELSDNIQNIQTKEYVDSYGAKLILDELLRRFNSDRGAIEEKLWNMYMNPEAMTSLPWELVAYETSAQANEQSSNESFTKAKEGLSELDDQTLLGFIAEYMIAAVAKDLSIMICLKQDETGAWQRSVNVVDLGVKGLDKVDEWFTRDSELTRKFKT</sequence>
<dbReference type="GO" id="GO:0032958">
    <property type="term" value="P:inositol phosphate biosynthetic process"/>
    <property type="evidence" value="ECO:0007669"/>
    <property type="project" value="TreeGrafter"/>
</dbReference>
<organism evidence="7 8">
    <name type="scientific">Rhodosorus marinus</name>
    <dbReference type="NCBI Taxonomy" id="101924"/>
    <lineage>
        <taxon>Eukaryota</taxon>
        <taxon>Rhodophyta</taxon>
        <taxon>Stylonematophyceae</taxon>
        <taxon>Stylonematales</taxon>
        <taxon>Stylonemataceae</taxon>
        <taxon>Rhodosorus</taxon>
    </lineage>
</organism>
<dbReference type="AlphaFoldDB" id="A0AAV8UIV6"/>
<keyword evidence="8" id="KW-1185">Reference proteome</keyword>
<proteinExistence type="predicted"/>
<evidence type="ECO:0000256" key="5">
    <source>
        <dbReference type="ARBA" id="ARBA00022840"/>
    </source>
</evidence>
<keyword evidence="4 6" id="KW-0418">Kinase</keyword>
<dbReference type="GO" id="GO:0005634">
    <property type="term" value="C:nucleus"/>
    <property type="evidence" value="ECO:0007669"/>
    <property type="project" value="TreeGrafter"/>
</dbReference>
<evidence type="ECO:0000256" key="6">
    <source>
        <dbReference type="RuleBase" id="RU364126"/>
    </source>
</evidence>
<accession>A0AAV8UIV6</accession>
<evidence type="ECO:0000256" key="2">
    <source>
        <dbReference type="ARBA" id="ARBA00022679"/>
    </source>
</evidence>
<dbReference type="PANTHER" id="PTHR14456:SF2">
    <property type="entry name" value="INOSITOL-PENTAKISPHOSPHATE 2-KINASE"/>
    <property type="match status" value="1"/>
</dbReference>
<dbReference type="EMBL" id="JAMWBK010000010">
    <property type="protein sequence ID" value="KAJ8901959.1"/>
    <property type="molecule type" value="Genomic_DNA"/>
</dbReference>
<dbReference type="GO" id="GO:0005524">
    <property type="term" value="F:ATP binding"/>
    <property type="evidence" value="ECO:0007669"/>
    <property type="project" value="UniProtKB-KW"/>
</dbReference>
<dbReference type="PANTHER" id="PTHR14456">
    <property type="entry name" value="INOSITOL POLYPHOSPHATE KINASE 1"/>
    <property type="match status" value="1"/>
</dbReference>
<dbReference type="GO" id="GO:0035299">
    <property type="term" value="F:inositol-1,3,4,5,6-pentakisphosphate 2-kinase activity"/>
    <property type="evidence" value="ECO:0007669"/>
    <property type="project" value="UniProtKB-EC"/>
</dbReference>
<evidence type="ECO:0000256" key="4">
    <source>
        <dbReference type="ARBA" id="ARBA00022777"/>
    </source>
</evidence>
<comment type="catalytic activity">
    <reaction evidence="6">
        <text>1D-myo-inositol 1,3,4,5,6-pentakisphosphate + ATP = 1D-myo-inositol hexakisphosphate + ADP + H(+)</text>
        <dbReference type="Rhea" id="RHEA:20313"/>
        <dbReference type="ChEBI" id="CHEBI:15378"/>
        <dbReference type="ChEBI" id="CHEBI:30616"/>
        <dbReference type="ChEBI" id="CHEBI:57733"/>
        <dbReference type="ChEBI" id="CHEBI:58130"/>
        <dbReference type="ChEBI" id="CHEBI:456216"/>
        <dbReference type="EC" id="2.7.1.158"/>
    </reaction>
</comment>
<evidence type="ECO:0000256" key="3">
    <source>
        <dbReference type="ARBA" id="ARBA00022741"/>
    </source>
</evidence>
<evidence type="ECO:0000313" key="8">
    <source>
        <dbReference type="Proteomes" id="UP001157974"/>
    </source>
</evidence>
<dbReference type="InterPro" id="IPR043001">
    <property type="entry name" value="IP5_2-K_N_lobe"/>
</dbReference>
<dbReference type="EC" id="2.7.1.158" evidence="1 6"/>
<evidence type="ECO:0000313" key="7">
    <source>
        <dbReference type="EMBL" id="KAJ8901959.1"/>
    </source>
</evidence>
<dbReference type="Pfam" id="PF06090">
    <property type="entry name" value="Ins_P5_2-kin"/>
    <property type="match status" value="1"/>
</dbReference>
<name>A0AAV8UIV6_9RHOD</name>
<evidence type="ECO:0000256" key="1">
    <source>
        <dbReference type="ARBA" id="ARBA00012023"/>
    </source>
</evidence>
<dbReference type="InterPro" id="IPR009286">
    <property type="entry name" value="Ins_P5_2-kin"/>
</dbReference>
<comment type="domain">
    <text evidence="6">The EXKPK motif is conserved in inositol-pentakisphosphate 2-kinases of both family 1 and 2.</text>
</comment>
<keyword evidence="5 6" id="KW-0067">ATP-binding</keyword>
<dbReference type="Gene3D" id="3.30.200.110">
    <property type="entry name" value="Inositol-pentakisphosphate 2-kinase, N-lobe"/>
    <property type="match status" value="2"/>
</dbReference>
<keyword evidence="3 6" id="KW-0547">Nucleotide-binding</keyword>
<keyword evidence="2 6" id="KW-0808">Transferase</keyword>
<reference evidence="7 8" key="1">
    <citation type="journal article" date="2023" name="Nat. Commun.">
        <title>Origin of minicircular mitochondrial genomes in red algae.</title>
        <authorList>
            <person name="Lee Y."/>
            <person name="Cho C.H."/>
            <person name="Lee Y.M."/>
            <person name="Park S.I."/>
            <person name="Yang J.H."/>
            <person name="West J.A."/>
            <person name="Bhattacharya D."/>
            <person name="Yoon H.S."/>
        </authorList>
    </citation>
    <scope>NUCLEOTIDE SEQUENCE [LARGE SCALE GENOMIC DNA]</scope>
    <source>
        <strain evidence="7 8">CCMP1338</strain>
        <tissue evidence="7">Whole cell</tissue>
    </source>
</reference>
<gene>
    <name evidence="7" type="ORF">NDN08_004161</name>
</gene>
<comment type="caution">
    <text evidence="7">The sequence shown here is derived from an EMBL/GenBank/DDBJ whole genome shotgun (WGS) entry which is preliminary data.</text>
</comment>
<protein>
    <recommendedName>
        <fullName evidence="1 6">Inositol-pentakisphosphate 2-kinase</fullName>
        <ecNumber evidence="1 6">2.7.1.158</ecNumber>
    </recommendedName>
</protein>
<comment type="function">
    <text evidence="6">Phosphorylates Ins(1,3,4,5,6)P5 at position 2 to form Ins(1,2,3,4,5,6)P6 (InsP6 or phytate).</text>
</comment>